<sequence>CYNTSSQTIGCIIGTINHFIQSLEFKNRLDWAKYFFFCYTHIVLNTRKYGWLNKVSFSTNSGTSSLNFCALFDSSIDEIQYFVHLLLIHLNFYIK</sequence>
<protein>
    <submittedName>
        <fullName evidence="1">Uncharacterized protein</fullName>
    </submittedName>
</protein>
<feature type="non-terminal residue" evidence="1">
    <location>
        <position position="1"/>
    </location>
</feature>
<proteinExistence type="predicted"/>
<accession>A0A0K2VJC6</accession>
<name>A0A0K2VJC6_LEPSM</name>
<reference evidence="1" key="1">
    <citation type="submission" date="2014-05" db="EMBL/GenBank/DDBJ databases">
        <authorList>
            <person name="Chronopoulou M."/>
        </authorList>
    </citation>
    <scope>NUCLEOTIDE SEQUENCE</scope>
    <source>
        <tissue evidence="1">Whole organism</tissue>
    </source>
</reference>
<organism evidence="1">
    <name type="scientific">Lepeophtheirus salmonis</name>
    <name type="common">Salmon louse</name>
    <name type="synonym">Caligus salmonis</name>
    <dbReference type="NCBI Taxonomy" id="72036"/>
    <lineage>
        <taxon>Eukaryota</taxon>
        <taxon>Metazoa</taxon>
        <taxon>Ecdysozoa</taxon>
        <taxon>Arthropoda</taxon>
        <taxon>Crustacea</taxon>
        <taxon>Multicrustacea</taxon>
        <taxon>Hexanauplia</taxon>
        <taxon>Copepoda</taxon>
        <taxon>Siphonostomatoida</taxon>
        <taxon>Caligidae</taxon>
        <taxon>Lepeophtheirus</taxon>
    </lineage>
</organism>
<feature type="non-terminal residue" evidence="1">
    <location>
        <position position="95"/>
    </location>
</feature>
<dbReference type="AlphaFoldDB" id="A0A0K2VJC6"/>
<dbReference type="EMBL" id="HACA01032946">
    <property type="protein sequence ID" value="CDW50307.1"/>
    <property type="molecule type" value="Transcribed_RNA"/>
</dbReference>
<evidence type="ECO:0000313" key="1">
    <source>
        <dbReference type="EMBL" id="CDW50307.1"/>
    </source>
</evidence>